<comment type="caution">
    <text evidence="2">The sequence shown here is derived from an EMBL/GenBank/DDBJ whole genome shotgun (WGS) entry which is preliminary data.</text>
</comment>
<name>A0A7J9C849_GOSGO</name>
<evidence type="ECO:0000313" key="2">
    <source>
        <dbReference type="EMBL" id="MBA0744606.1"/>
    </source>
</evidence>
<dbReference type="EMBL" id="JABEZY010000008">
    <property type="protein sequence ID" value="MBA0744606.1"/>
    <property type="molecule type" value="Genomic_DNA"/>
</dbReference>
<gene>
    <name evidence="2" type="ORF">Gogos_007221</name>
</gene>
<reference evidence="2 3" key="1">
    <citation type="journal article" date="2019" name="Genome Biol. Evol.">
        <title>Insights into the evolution of the New World diploid cottons (Gossypium, subgenus Houzingenia) based on genome sequencing.</title>
        <authorList>
            <person name="Grover C.E."/>
            <person name="Arick M.A. 2nd"/>
            <person name="Thrash A."/>
            <person name="Conover J.L."/>
            <person name="Sanders W.S."/>
            <person name="Peterson D.G."/>
            <person name="Frelichowski J.E."/>
            <person name="Scheffler J.A."/>
            <person name="Scheffler B.E."/>
            <person name="Wendel J.F."/>
        </authorList>
    </citation>
    <scope>NUCLEOTIDE SEQUENCE [LARGE SCALE GENOMIC DNA]</scope>
    <source>
        <strain evidence="2">5</strain>
        <tissue evidence="2">Leaf</tissue>
    </source>
</reference>
<feature type="compositionally biased region" description="Basic and acidic residues" evidence="1">
    <location>
        <begin position="1"/>
        <end position="12"/>
    </location>
</feature>
<organism evidence="2 3">
    <name type="scientific">Gossypium gossypioides</name>
    <name type="common">Mexican cotton</name>
    <name type="synonym">Selera gossypioides</name>
    <dbReference type="NCBI Taxonomy" id="34282"/>
    <lineage>
        <taxon>Eukaryota</taxon>
        <taxon>Viridiplantae</taxon>
        <taxon>Streptophyta</taxon>
        <taxon>Embryophyta</taxon>
        <taxon>Tracheophyta</taxon>
        <taxon>Spermatophyta</taxon>
        <taxon>Magnoliopsida</taxon>
        <taxon>eudicotyledons</taxon>
        <taxon>Gunneridae</taxon>
        <taxon>Pentapetalae</taxon>
        <taxon>rosids</taxon>
        <taxon>malvids</taxon>
        <taxon>Malvales</taxon>
        <taxon>Malvaceae</taxon>
        <taxon>Malvoideae</taxon>
        <taxon>Gossypium</taxon>
    </lineage>
</organism>
<feature type="compositionally biased region" description="Polar residues" evidence="1">
    <location>
        <begin position="17"/>
        <end position="36"/>
    </location>
</feature>
<accession>A0A7J9C849</accession>
<evidence type="ECO:0000313" key="3">
    <source>
        <dbReference type="Proteomes" id="UP000593579"/>
    </source>
</evidence>
<feature type="region of interest" description="Disordered" evidence="1">
    <location>
        <begin position="1"/>
        <end position="52"/>
    </location>
</feature>
<evidence type="ECO:0000256" key="1">
    <source>
        <dbReference type="SAM" id="MobiDB-lite"/>
    </source>
</evidence>
<protein>
    <submittedName>
        <fullName evidence="2">Uncharacterized protein</fullName>
    </submittedName>
</protein>
<keyword evidence="3" id="KW-1185">Reference proteome</keyword>
<proteinExistence type="predicted"/>
<dbReference type="AlphaFoldDB" id="A0A7J9C849"/>
<sequence length="52" mass="5845">MGNSRRLSEKPRKSNFIVPTNTSEPQLSETGTQFSSEVGEESRGTHHFYVGF</sequence>
<dbReference type="Proteomes" id="UP000593579">
    <property type="component" value="Unassembled WGS sequence"/>
</dbReference>